<dbReference type="InterPro" id="IPR000067">
    <property type="entry name" value="FlgMring_FliF"/>
</dbReference>
<dbReference type="AlphaFoldDB" id="A0A6G7WHA8"/>
<protein>
    <recommendedName>
        <fullName evidence="9">Flagellar M-ring protein</fullName>
    </recommendedName>
</protein>
<evidence type="ECO:0000256" key="8">
    <source>
        <dbReference type="ARBA" id="ARBA00023143"/>
    </source>
</evidence>
<evidence type="ECO:0000259" key="11">
    <source>
        <dbReference type="Pfam" id="PF01514"/>
    </source>
</evidence>
<dbReference type="InterPro" id="IPR045851">
    <property type="entry name" value="AMP-bd_C_sf"/>
</dbReference>
<dbReference type="GO" id="GO:0005886">
    <property type="term" value="C:plasma membrane"/>
    <property type="evidence" value="ECO:0007669"/>
    <property type="project" value="UniProtKB-SubCell"/>
</dbReference>
<comment type="similarity">
    <text evidence="3 9">Belongs to the FliF family.</text>
</comment>
<feature type="domain" description="Flagellar M-ring C-terminal" evidence="12">
    <location>
        <begin position="258"/>
        <end position="410"/>
    </location>
</feature>
<comment type="subcellular location">
    <subcellularLocation>
        <location evidence="1 9">Bacterial flagellum basal body</location>
    </subcellularLocation>
    <subcellularLocation>
        <location evidence="2">Cell membrane</location>
        <topology evidence="2">Multi-pass membrane protein</topology>
    </subcellularLocation>
</comment>
<comment type="function">
    <text evidence="9">The M ring may be actively involved in energy transduction.</text>
</comment>
<name>A0A6G7WHA8_9LACT</name>
<dbReference type="PANTHER" id="PTHR30046:SF0">
    <property type="entry name" value="FLAGELLAR M-RING PROTEIN"/>
    <property type="match status" value="1"/>
</dbReference>
<keyword evidence="7 10" id="KW-0472">Membrane</keyword>
<dbReference type="PIRSF" id="PIRSF004862">
    <property type="entry name" value="FliF"/>
    <property type="match status" value="1"/>
</dbReference>
<dbReference type="InterPro" id="IPR006182">
    <property type="entry name" value="FliF_N_dom"/>
</dbReference>
<dbReference type="GeneID" id="94552799"/>
<evidence type="ECO:0000256" key="4">
    <source>
        <dbReference type="ARBA" id="ARBA00022475"/>
    </source>
</evidence>
<evidence type="ECO:0000256" key="1">
    <source>
        <dbReference type="ARBA" id="ARBA00004117"/>
    </source>
</evidence>
<evidence type="ECO:0000256" key="7">
    <source>
        <dbReference type="ARBA" id="ARBA00023136"/>
    </source>
</evidence>
<keyword evidence="4" id="KW-1003">Cell membrane</keyword>
<dbReference type="Pfam" id="PF08345">
    <property type="entry name" value="YscJ_FliF_C"/>
    <property type="match status" value="1"/>
</dbReference>
<keyword evidence="5 10" id="KW-0812">Transmembrane</keyword>
<dbReference type="Gene3D" id="3.30.300.30">
    <property type="match status" value="1"/>
</dbReference>
<proteinExistence type="inferred from homology"/>
<feature type="transmembrane region" description="Helical" evidence="10">
    <location>
        <begin position="21"/>
        <end position="44"/>
    </location>
</feature>
<keyword evidence="13" id="KW-0966">Cell projection</keyword>
<keyword evidence="8 9" id="KW-0975">Bacterial flagellum</keyword>
<dbReference type="InterPro" id="IPR043427">
    <property type="entry name" value="YscJ/FliF"/>
</dbReference>
<evidence type="ECO:0000259" key="12">
    <source>
        <dbReference type="Pfam" id="PF08345"/>
    </source>
</evidence>
<dbReference type="GO" id="GO:0009431">
    <property type="term" value="C:bacterial-type flagellum basal body, MS ring"/>
    <property type="evidence" value="ECO:0007669"/>
    <property type="project" value="InterPro"/>
</dbReference>
<feature type="transmembrane region" description="Helical" evidence="10">
    <location>
        <begin position="437"/>
        <end position="456"/>
    </location>
</feature>
<evidence type="ECO:0000256" key="9">
    <source>
        <dbReference type="PIRNR" id="PIRNR004862"/>
    </source>
</evidence>
<accession>A0A6G7WHA8</accession>
<dbReference type="PRINTS" id="PR01009">
    <property type="entry name" value="FLGMRINGFLIF"/>
</dbReference>
<feature type="domain" description="Flagellar M-ring N-terminal" evidence="11">
    <location>
        <begin position="45"/>
        <end position="221"/>
    </location>
</feature>
<dbReference type="PANTHER" id="PTHR30046">
    <property type="entry name" value="FLAGELLAR M-RING PROTEIN"/>
    <property type="match status" value="1"/>
</dbReference>
<dbReference type="InterPro" id="IPR013556">
    <property type="entry name" value="Flag_M-ring_C"/>
</dbReference>
<dbReference type="KEGG" id="jpo:G7058_05865"/>
<organism evidence="13 14">
    <name type="scientific">Jeotgalibaca porci</name>
    <dbReference type="NCBI Taxonomy" id="1868793"/>
    <lineage>
        <taxon>Bacteria</taxon>
        <taxon>Bacillati</taxon>
        <taxon>Bacillota</taxon>
        <taxon>Bacilli</taxon>
        <taxon>Lactobacillales</taxon>
        <taxon>Carnobacteriaceae</taxon>
        <taxon>Jeotgalibaca</taxon>
    </lineage>
</organism>
<dbReference type="NCBIfam" id="TIGR00206">
    <property type="entry name" value="fliF"/>
    <property type="match status" value="1"/>
</dbReference>
<evidence type="ECO:0000256" key="6">
    <source>
        <dbReference type="ARBA" id="ARBA00022989"/>
    </source>
</evidence>
<keyword evidence="6 10" id="KW-1133">Transmembrane helix</keyword>
<evidence type="ECO:0000256" key="5">
    <source>
        <dbReference type="ARBA" id="ARBA00022692"/>
    </source>
</evidence>
<keyword evidence="13" id="KW-0969">Cilium</keyword>
<evidence type="ECO:0000313" key="13">
    <source>
        <dbReference type="EMBL" id="QIK51616.1"/>
    </source>
</evidence>
<dbReference type="GO" id="GO:0071973">
    <property type="term" value="P:bacterial-type flagellum-dependent cell motility"/>
    <property type="evidence" value="ECO:0007669"/>
    <property type="project" value="InterPro"/>
</dbReference>
<keyword evidence="14" id="KW-1185">Reference proteome</keyword>
<keyword evidence="13" id="KW-0282">Flagellum</keyword>
<evidence type="ECO:0000256" key="3">
    <source>
        <dbReference type="ARBA" id="ARBA00007971"/>
    </source>
</evidence>
<evidence type="ECO:0000256" key="10">
    <source>
        <dbReference type="SAM" id="Phobius"/>
    </source>
</evidence>
<evidence type="ECO:0000256" key="2">
    <source>
        <dbReference type="ARBA" id="ARBA00004651"/>
    </source>
</evidence>
<dbReference type="Pfam" id="PF01514">
    <property type="entry name" value="YscJ_FliF"/>
    <property type="match status" value="1"/>
</dbReference>
<dbReference type="Proteomes" id="UP000501830">
    <property type="component" value="Chromosome"/>
</dbReference>
<dbReference type="RefSeq" id="WP_166062673.1">
    <property type="nucleotide sequence ID" value="NZ_CP049889.1"/>
</dbReference>
<reference evidence="13 14" key="1">
    <citation type="journal article" date="2017" name="Int. J. Syst. Evol. Microbiol.">
        <title>Jeotgalibaca porci sp. nov. and Jeotgalibaca arthritidis sp. nov., isolated from pigs, and emended description of the genus Jeotgalibaca.</title>
        <authorList>
            <person name="Zamora L."/>
            <person name="Perez-Sancho M."/>
            <person name="Dominguez L."/>
            <person name="Fernandez-Garayzabal J.F."/>
            <person name="Vela A.I."/>
        </authorList>
    </citation>
    <scope>NUCLEOTIDE SEQUENCE [LARGE SCALE GENOMIC DNA]</scope>
    <source>
        <strain evidence="13 14">CCUG 69148</strain>
    </source>
</reference>
<dbReference type="EMBL" id="CP049889">
    <property type="protein sequence ID" value="QIK51616.1"/>
    <property type="molecule type" value="Genomic_DNA"/>
</dbReference>
<dbReference type="GO" id="GO:0003774">
    <property type="term" value="F:cytoskeletal motor activity"/>
    <property type="evidence" value="ECO:0007669"/>
    <property type="project" value="InterPro"/>
</dbReference>
<sequence length="533" mass="57942">MDVFKNIGKTIKSGWDDLSRLKRIGLVSILTLIVFVGGIVSFLAQKTEYALLFSEIEAADSGAIVSDLDAQGISYRLEDNGTTIYIDAKHVDKYRINLAVNDMLPNSSVGFEIFDSTSMMATDEDRKIMQQRAIQGELERAIGALSGVESVKVLLSIPEKSVFTRPEDTLATTASVIVATTGNNTLSTSAIQGMAALVSGAVDNLPIENVSIVDQSGKLLSGFIQSGTNVQSADLASQNRQIESEYALELERKLIATLAPVYGVENLSVSVNVKMNFDIAEEEVIDYGSNGQTGAAGEGSDIPFVRSQDISASGGEIGSGDGALSGNDVSVTQIIEGESGNTAQYNSTTNYEFDTTTKRRVLETGAVENISVSILYNESFAVMEQEALQTIAMGVVGTTERNDVQVTGARFLTATTPEVTEPVVVDSLQTLWDDYKYYLIGIGGFMLVSLIIAVVISGRRRRREEEDEFEEVEDNSENMLHLQAMELAEKDEKDSLQELLQGEKLKKETEAHNHAKENPAMVADLLKMWMKDE</sequence>
<gene>
    <name evidence="13" type="primary">fliF</name>
    <name evidence="13" type="ORF">G7058_05865</name>
</gene>
<evidence type="ECO:0000313" key="14">
    <source>
        <dbReference type="Proteomes" id="UP000501830"/>
    </source>
</evidence>